<reference evidence="1" key="2">
    <citation type="journal article" date="2020" name="Nat. Commun.">
        <title>Large-scale genome sequencing of mycorrhizal fungi provides insights into the early evolution of symbiotic traits.</title>
        <authorList>
            <person name="Miyauchi S."/>
            <person name="Kiss E."/>
            <person name="Kuo A."/>
            <person name="Drula E."/>
            <person name="Kohler A."/>
            <person name="Sanchez-Garcia M."/>
            <person name="Morin E."/>
            <person name="Andreopoulos B."/>
            <person name="Barry K.W."/>
            <person name="Bonito G."/>
            <person name="Buee M."/>
            <person name="Carver A."/>
            <person name="Chen C."/>
            <person name="Cichocki N."/>
            <person name="Clum A."/>
            <person name="Culley D."/>
            <person name="Crous P.W."/>
            <person name="Fauchery L."/>
            <person name="Girlanda M."/>
            <person name="Hayes R.D."/>
            <person name="Keri Z."/>
            <person name="LaButti K."/>
            <person name="Lipzen A."/>
            <person name="Lombard V."/>
            <person name="Magnuson J."/>
            <person name="Maillard F."/>
            <person name="Murat C."/>
            <person name="Nolan M."/>
            <person name="Ohm R.A."/>
            <person name="Pangilinan J."/>
            <person name="Pereira M.F."/>
            <person name="Perotto S."/>
            <person name="Peter M."/>
            <person name="Pfister S."/>
            <person name="Riley R."/>
            <person name="Sitrit Y."/>
            <person name="Stielow J.B."/>
            <person name="Szollosi G."/>
            <person name="Zifcakova L."/>
            <person name="Stursova M."/>
            <person name="Spatafora J.W."/>
            <person name="Tedersoo L."/>
            <person name="Vaario L.M."/>
            <person name="Yamada A."/>
            <person name="Yan M."/>
            <person name="Wang P."/>
            <person name="Xu J."/>
            <person name="Bruns T."/>
            <person name="Baldrian P."/>
            <person name="Vilgalys R."/>
            <person name="Dunand C."/>
            <person name="Henrissat B."/>
            <person name="Grigoriev I.V."/>
            <person name="Hibbett D."/>
            <person name="Nagy L.G."/>
            <person name="Martin F.M."/>
        </authorList>
    </citation>
    <scope>NUCLEOTIDE SEQUENCE</scope>
    <source>
        <strain evidence="1">P2</strain>
    </source>
</reference>
<sequence>QPHTLEARDLRSVAKHIKSNKCKNVCVMVRVSTSAGIPDFRSPETGLYANLARLNLDRPEDVFDIRFFRSNPHPFYALAKELYPGKHRPTITHSFVRLLETKGLLGTCFTQNIDTLERRAGISKEKVVEVHGSFASQSCIDCKAPFDSAEIRRLIQEEKIPRCSQCKGVVKPDIVFFGEALPEDFHKKLGNLTKTDLLFVIGTSLQVHPFASLTYFVPRSCPRVLINLEQAGDLGTRQDDVLLLGKCDDVIKELAKELGWLKELRATWAETRTSLD</sequence>
<name>A0ACB6ZAP4_THEGA</name>
<comment type="caution">
    <text evidence="1">The sequence shown here is derived from an EMBL/GenBank/DDBJ whole genome shotgun (WGS) entry which is preliminary data.</text>
</comment>
<protein>
    <submittedName>
        <fullName evidence="1">NAD-dependent deacetylase sirtuin-2</fullName>
    </submittedName>
</protein>
<reference evidence="1" key="1">
    <citation type="submission" date="2019-10" db="EMBL/GenBank/DDBJ databases">
        <authorList>
            <consortium name="DOE Joint Genome Institute"/>
            <person name="Kuo A."/>
            <person name="Miyauchi S."/>
            <person name="Kiss E."/>
            <person name="Drula E."/>
            <person name="Kohler A."/>
            <person name="Sanchez-Garcia M."/>
            <person name="Andreopoulos B."/>
            <person name="Barry K.W."/>
            <person name="Bonito G."/>
            <person name="Buee M."/>
            <person name="Carver A."/>
            <person name="Chen C."/>
            <person name="Cichocki N."/>
            <person name="Clum A."/>
            <person name="Culley D."/>
            <person name="Crous P.W."/>
            <person name="Fauchery L."/>
            <person name="Girlanda M."/>
            <person name="Hayes R."/>
            <person name="Keri Z."/>
            <person name="Labutti K."/>
            <person name="Lipzen A."/>
            <person name="Lombard V."/>
            <person name="Magnuson J."/>
            <person name="Maillard F."/>
            <person name="Morin E."/>
            <person name="Murat C."/>
            <person name="Nolan M."/>
            <person name="Ohm R."/>
            <person name="Pangilinan J."/>
            <person name="Pereira M."/>
            <person name="Perotto S."/>
            <person name="Peter M."/>
            <person name="Riley R."/>
            <person name="Sitrit Y."/>
            <person name="Stielow B."/>
            <person name="Szollosi G."/>
            <person name="Zifcakova L."/>
            <person name="Stursova M."/>
            <person name="Spatafora J.W."/>
            <person name="Tedersoo L."/>
            <person name="Vaario L.-M."/>
            <person name="Yamada A."/>
            <person name="Yan M."/>
            <person name="Wang P."/>
            <person name="Xu J."/>
            <person name="Bruns T."/>
            <person name="Baldrian P."/>
            <person name="Vilgalys R."/>
            <person name="Henrissat B."/>
            <person name="Grigoriev I.V."/>
            <person name="Hibbett D."/>
            <person name="Nagy L.G."/>
            <person name="Martin F.M."/>
        </authorList>
    </citation>
    <scope>NUCLEOTIDE SEQUENCE</scope>
    <source>
        <strain evidence="1">P2</strain>
    </source>
</reference>
<evidence type="ECO:0000313" key="2">
    <source>
        <dbReference type="Proteomes" id="UP000886501"/>
    </source>
</evidence>
<organism evidence="1 2">
    <name type="scientific">Thelephora ganbajun</name>
    <name type="common">Ganba fungus</name>
    <dbReference type="NCBI Taxonomy" id="370292"/>
    <lineage>
        <taxon>Eukaryota</taxon>
        <taxon>Fungi</taxon>
        <taxon>Dikarya</taxon>
        <taxon>Basidiomycota</taxon>
        <taxon>Agaricomycotina</taxon>
        <taxon>Agaricomycetes</taxon>
        <taxon>Thelephorales</taxon>
        <taxon>Thelephoraceae</taxon>
        <taxon>Thelephora</taxon>
    </lineage>
</organism>
<proteinExistence type="predicted"/>
<keyword evidence="2" id="KW-1185">Reference proteome</keyword>
<feature type="non-terminal residue" evidence="1">
    <location>
        <position position="276"/>
    </location>
</feature>
<dbReference type="EMBL" id="MU118052">
    <property type="protein sequence ID" value="KAF9646662.1"/>
    <property type="molecule type" value="Genomic_DNA"/>
</dbReference>
<accession>A0ACB6ZAP4</accession>
<feature type="non-terminal residue" evidence="1">
    <location>
        <position position="1"/>
    </location>
</feature>
<gene>
    <name evidence="1" type="ORF">BDM02DRAFT_3064096</name>
</gene>
<evidence type="ECO:0000313" key="1">
    <source>
        <dbReference type="EMBL" id="KAF9646662.1"/>
    </source>
</evidence>
<dbReference type="Proteomes" id="UP000886501">
    <property type="component" value="Unassembled WGS sequence"/>
</dbReference>